<accession>A0A1X0RTJ3</accession>
<dbReference type="AlphaFoldDB" id="A0A1X0RTJ3"/>
<dbReference type="EMBL" id="KV921427">
    <property type="protein sequence ID" value="ORE15366.1"/>
    <property type="molecule type" value="Genomic_DNA"/>
</dbReference>
<dbReference type="Proteomes" id="UP000242381">
    <property type="component" value="Unassembled WGS sequence"/>
</dbReference>
<protein>
    <submittedName>
        <fullName evidence="1">Uncharacterized protein</fullName>
    </submittedName>
</protein>
<dbReference type="VEuPathDB" id="FungiDB:BCV72DRAFT_322503"/>
<evidence type="ECO:0000313" key="2">
    <source>
        <dbReference type="Proteomes" id="UP000242381"/>
    </source>
</evidence>
<gene>
    <name evidence="1" type="ORF">BCV71DRAFT_237611</name>
</gene>
<organism evidence="1 2">
    <name type="scientific">Rhizopus microsporus</name>
    <dbReference type="NCBI Taxonomy" id="58291"/>
    <lineage>
        <taxon>Eukaryota</taxon>
        <taxon>Fungi</taxon>
        <taxon>Fungi incertae sedis</taxon>
        <taxon>Mucoromycota</taxon>
        <taxon>Mucoromycotina</taxon>
        <taxon>Mucoromycetes</taxon>
        <taxon>Mucorales</taxon>
        <taxon>Mucorineae</taxon>
        <taxon>Rhizopodaceae</taxon>
        <taxon>Rhizopus</taxon>
    </lineage>
</organism>
<reference evidence="1 2" key="1">
    <citation type="journal article" date="2016" name="Proc. Natl. Acad. Sci. U.S.A.">
        <title>Lipid metabolic changes in an early divergent fungus govern the establishment of a mutualistic symbiosis with endobacteria.</title>
        <authorList>
            <person name="Lastovetsky O.A."/>
            <person name="Gaspar M.L."/>
            <person name="Mondo S.J."/>
            <person name="LaButti K.M."/>
            <person name="Sandor L."/>
            <person name="Grigoriev I.V."/>
            <person name="Henry S.A."/>
            <person name="Pawlowska T.E."/>
        </authorList>
    </citation>
    <scope>NUCLEOTIDE SEQUENCE [LARGE SCALE GENOMIC DNA]</scope>
    <source>
        <strain evidence="1 2">ATCC 11559</strain>
    </source>
</reference>
<evidence type="ECO:0000313" key="1">
    <source>
        <dbReference type="EMBL" id="ORE15366.1"/>
    </source>
</evidence>
<proteinExistence type="predicted"/>
<sequence length="352" mass="41092">MPLIVSRRASRPFVNQLLLLNLACITKQYETLVRNYVCSTYEDRTIRHILNVLSEKTSPYVFGDSLTVKQRKFLAKHIFQQKINPKSAWPSNIDRIERHETIVNSFLTFWSIEANLCAKPQCYMKWLHFIQKEMEQTKFIQEMKPQDKASSSYVHRKLQELPFVKKLNTSKYRSLKENTLTAINYNKTSEITSKLKNIDKKDIGAVQTFIKTVQARIQGKAFISPKYTDPRVSRYFFLLPLYKIDSKSIQIDTQAFWRLAKQCDNKIKPGQKNNNDLTLWYFNATRYLKLDLTFQIVCKTVVIHDESTKAPKTPKDFVDIVDDVEIWAVDPGISTIFTAVDSTEHERIRATS</sequence>
<name>A0A1X0RTJ3_RHIZD</name>